<gene>
    <name evidence="1" type="ORF">MNBD_NITROSPINAE03-1234</name>
</gene>
<dbReference type="EMBL" id="UOGB01000199">
    <property type="protein sequence ID" value="VAX21236.1"/>
    <property type="molecule type" value="Genomic_DNA"/>
</dbReference>
<dbReference type="InterPro" id="IPR035069">
    <property type="entry name" value="TTHA1013/TTHA0281-like"/>
</dbReference>
<reference evidence="1" key="1">
    <citation type="submission" date="2018-06" db="EMBL/GenBank/DDBJ databases">
        <authorList>
            <person name="Zhirakovskaya E."/>
        </authorList>
    </citation>
    <scope>NUCLEOTIDE SEQUENCE</scope>
</reference>
<proteinExistence type="predicted"/>
<evidence type="ECO:0008006" key="2">
    <source>
        <dbReference type="Google" id="ProtNLM"/>
    </source>
</evidence>
<dbReference type="Gene3D" id="3.30.160.250">
    <property type="match status" value="1"/>
</dbReference>
<accession>A0A3B1BSF4</accession>
<sequence>MKIEIEREAGGRWIAEAPDLSGVMAYGATRDEALRKVETLALRVMADRLEHGEDIPQLNTVFSVAP</sequence>
<protein>
    <recommendedName>
        <fullName evidence="2">HicB-like antitoxin of toxin-antitoxin system domain-containing protein</fullName>
    </recommendedName>
</protein>
<dbReference type="AlphaFoldDB" id="A0A3B1BSF4"/>
<organism evidence="1">
    <name type="scientific">hydrothermal vent metagenome</name>
    <dbReference type="NCBI Taxonomy" id="652676"/>
    <lineage>
        <taxon>unclassified sequences</taxon>
        <taxon>metagenomes</taxon>
        <taxon>ecological metagenomes</taxon>
    </lineage>
</organism>
<dbReference type="SUPFAM" id="SSF143100">
    <property type="entry name" value="TTHA1013/TTHA0281-like"/>
    <property type="match status" value="1"/>
</dbReference>
<evidence type="ECO:0000313" key="1">
    <source>
        <dbReference type="EMBL" id="VAX21236.1"/>
    </source>
</evidence>
<name>A0A3B1BSF4_9ZZZZ</name>